<dbReference type="AlphaFoldDB" id="A0A0M2SWM8"/>
<dbReference type="PATRIC" id="fig|1408103.3.peg.3210"/>
<dbReference type="EMBL" id="LAYY01000015">
    <property type="protein sequence ID" value="KKK37362.1"/>
    <property type="molecule type" value="Genomic_DNA"/>
</dbReference>
<dbReference type="InterPro" id="IPR036291">
    <property type="entry name" value="NAD(P)-bd_dom_sf"/>
</dbReference>
<evidence type="ECO:0000313" key="4">
    <source>
        <dbReference type="EMBL" id="KKK37362.1"/>
    </source>
</evidence>
<evidence type="ECO:0000256" key="2">
    <source>
        <dbReference type="ARBA" id="ARBA00023002"/>
    </source>
</evidence>
<comment type="caution">
    <text evidence="4">The sequence shown here is derived from an EMBL/GenBank/DDBJ whole genome shotgun (WGS) entry which is preliminary data.</text>
</comment>
<dbReference type="NCBIfam" id="NF005372">
    <property type="entry name" value="PRK06914.1"/>
    <property type="match status" value="1"/>
</dbReference>
<keyword evidence="2" id="KW-0560">Oxidoreductase</keyword>
<dbReference type="InterPro" id="IPR051911">
    <property type="entry name" value="SDR_oxidoreductase"/>
</dbReference>
<dbReference type="SUPFAM" id="SSF51735">
    <property type="entry name" value="NAD(P)-binding Rossmann-fold domains"/>
    <property type="match status" value="1"/>
</dbReference>
<dbReference type="PRINTS" id="PR00080">
    <property type="entry name" value="SDRFAMILY"/>
</dbReference>
<dbReference type="Proteomes" id="UP000034166">
    <property type="component" value="Unassembled WGS sequence"/>
</dbReference>
<dbReference type="GO" id="GO:0016491">
    <property type="term" value="F:oxidoreductase activity"/>
    <property type="evidence" value="ECO:0007669"/>
    <property type="project" value="UniProtKB-KW"/>
</dbReference>
<dbReference type="PANTHER" id="PTHR43976">
    <property type="entry name" value="SHORT CHAIN DEHYDROGENASE"/>
    <property type="match status" value="1"/>
</dbReference>
<organism evidence="4 5">
    <name type="scientific">Mesobacillus campisalis</name>
    <dbReference type="NCBI Taxonomy" id="1408103"/>
    <lineage>
        <taxon>Bacteria</taxon>
        <taxon>Bacillati</taxon>
        <taxon>Bacillota</taxon>
        <taxon>Bacilli</taxon>
        <taxon>Bacillales</taxon>
        <taxon>Bacillaceae</taxon>
        <taxon>Mesobacillus</taxon>
    </lineage>
</organism>
<comment type="similarity">
    <text evidence="1 3">Belongs to the short-chain dehydrogenases/reductases (SDR) family.</text>
</comment>
<dbReference type="PRINTS" id="PR00081">
    <property type="entry name" value="GDHRDH"/>
</dbReference>
<dbReference type="RefSeq" id="WP_046524455.1">
    <property type="nucleotide sequence ID" value="NZ_LAYY01000015.1"/>
</dbReference>
<dbReference type="PROSITE" id="PS00061">
    <property type="entry name" value="ADH_SHORT"/>
    <property type="match status" value="1"/>
</dbReference>
<dbReference type="Pfam" id="PF00106">
    <property type="entry name" value="adh_short"/>
    <property type="match status" value="1"/>
</dbReference>
<reference evidence="4 5" key="1">
    <citation type="submission" date="2015-04" db="EMBL/GenBank/DDBJ databases">
        <title>Taxonomic description and genome sequence of Bacillus campisalis sp. nov., a novel member of the genus Bacillus isolated from solar saltern.</title>
        <authorList>
            <person name="Mathan Kumar R."/>
            <person name="Kaur G."/>
            <person name="Kumar A."/>
            <person name="Singh N.K."/>
            <person name="Kaur N."/>
            <person name="Kumar N."/>
            <person name="Mayilraj S."/>
        </authorList>
    </citation>
    <scope>NUCLEOTIDE SEQUENCE [LARGE SCALE GENOMIC DNA]</scope>
    <source>
        <strain evidence="4 5">SA2-6</strain>
    </source>
</reference>
<evidence type="ECO:0000313" key="5">
    <source>
        <dbReference type="Proteomes" id="UP000034166"/>
    </source>
</evidence>
<dbReference type="PANTHER" id="PTHR43976:SF16">
    <property type="entry name" value="SHORT-CHAIN DEHYDROGENASE_REDUCTASE FAMILY PROTEIN"/>
    <property type="match status" value="1"/>
</dbReference>
<name>A0A0M2SWM8_9BACI</name>
<protein>
    <submittedName>
        <fullName evidence="4">Short-chain dehydrogenase</fullName>
    </submittedName>
</protein>
<dbReference type="CDD" id="cd05374">
    <property type="entry name" value="17beta-HSD-like_SDR_c"/>
    <property type="match status" value="1"/>
</dbReference>
<dbReference type="InterPro" id="IPR002347">
    <property type="entry name" value="SDR_fam"/>
</dbReference>
<evidence type="ECO:0000256" key="3">
    <source>
        <dbReference type="RuleBase" id="RU000363"/>
    </source>
</evidence>
<dbReference type="InterPro" id="IPR020904">
    <property type="entry name" value="Sc_DH/Rdtase_CS"/>
</dbReference>
<sequence length="282" mass="31381">MKTAIVTGSSSGFGLLCALELAKEGFHVVATMRDPKKSDTLLKLARERQLEQHIEIQALDVTSSLSIQQFKQYIQSFGKIEVLVNNAGYALGGFCEELQLDDYRQQFETNVFGVIGVTQAVLPFMRQNRHGRIINISSISGLVGFPGLSPYTASKHALEGFSESLRLELKPFGIDVVLVEPGSYKTNIWSSMDTIKVHQDSPYYEYMTLLMKEINSGKAGHGNPEDVAKLVAKIAVQQQSPELRYPIGKGIKNSLLLKKILPWNKLEKVILKKLGVRHPSLH</sequence>
<proteinExistence type="inferred from homology"/>
<dbReference type="Gene3D" id="3.40.50.720">
    <property type="entry name" value="NAD(P)-binding Rossmann-like Domain"/>
    <property type="match status" value="1"/>
</dbReference>
<evidence type="ECO:0000256" key="1">
    <source>
        <dbReference type="ARBA" id="ARBA00006484"/>
    </source>
</evidence>
<gene>
    <name evidence="4" type="ORF">WQ57_14260</name>
</gene>
<accession>A0A0M2SWM8</accession>
<keyword evidence="5" id="KW-1185">Reference proteome</keyword>